<dbReference type="HOGENOM" id="CLU_3083305_0_0_10"/>
<reference evidence="1 2" key="1">
    <citation type="submission" date="2012-05" db="EMBL/GenBank/DDBJ databases">
        <authorList>
            <person name="Weinstock G."/>
            <person name="Sodergren E."/>
            <person name="Lobos E.A."/>
            <person name="Fulton L."/>
            <person name="Fulton R."/>
            <person name="Courtney L."/>
            <person name="Fronick C."/>
            <person name="O'Laughlin M."/>
            <person name="Godfrey J."/>
            <person name="Wilson R.M."/>
            <person name="Miner T."/>
            <person name="Farmer C."/>
            <person name="Delehaunty K."/>
            <person name="Cordes M."/>
            <person name="Minx P."/>
            <person name="Tomlinson C."/>
            <person name="Chen J."/>
            <person name="Wollam A."/>
            <person name="Pepin K.H."/>
            <person name="Bhonagiri V."/>
            <person name="Zhang X."/>
            <person name="Suruliraj S."/>
            <person name="Warren W."/>
            <person name="Mitreva M."/>
            <person name="Mardis E.R."/>
            <person name="Wilson R.K."/>
        </authorList>
    </citation>
    <scope>NUCLEOTIDE SEQUENCE [LARGE SCALE GENOMIC DNA]</scope>
    <source>
        <strain evidence="1 2">F0055</strain>
    </source>
</reference>
<organism evidence="1 2">
    <name type="scientific">Hoylesella saccharolytica F0055</name>
    <dbReference type="NCBI Taxonomy" id="1127699"/>
    <lineage>
        <taxon>Bacteria</taxon>
        <taxon>Pseudomonadati</taxon>
        <taxon>Bacteroidota</taxon>
        <taxon>Bacteroidia</taxon>
        <taxon>Bacteroidales</taxon>
        <taxon>Prevotellaceae</taxon>
        <taxon>Hoylesella</taxon>
    </lineage>
</organism>
<dbReference type="PATRIC" id="fig|1127699.3.peg.573"/>
<accession>L1NH66</accession>
<proteinExistence type="predicted"/>
<evidence type="ECO:0000313" key="2">
    <source>
        <dbReference type="Proteomes" id="UP000010433"/>
    </source>
</evidence>
<dbReference type="EMBL" id="AMEP01000045">
    <property type="protein sequence ID" value="EKY02819.1"/>
    <property type="molecule type" value="Genomic_DNA"/>
</dbReference>
<evidence type="ECO:0000313" key="1">
    <source>
        <dbReference type="EMBL" id="EKY02819.1"/>
    </source>
</evidence>
<name>L1NH66_9BACT</name>
<dbReference type="Proteomes" id="UP000010433">
    <property type="component" value="Unassembled WGS sequence"/>
</dbReference>
<sequence length="52" mass="6025">MRGTIPTGMKATCFLHDIYGCSTFHTKYIGWCCNSIARHFPQKNICRITWNT</sequence>
<keyword evidence="2" id="KW-1185">Reference proteome</keyword>
<dbReference type="AlphaFoldDB" id="L1NH66"/>
<gene>
    <name evidence="1" type="ORF">HMPREF9151_00624</name>
</gene>
<comment type="caution">
    <text evidence="1">The sequence shown here is derived from an EMBL/GenBank/DDBJ whole genome shotgun (WGS) entry which is preliminary data.</text>
</comment>
<protein>
    <submittedName>
        <fullName evidence="1">Uncharacterized protein</fullName>
    </submittedName>
</protein>